<keyword evidence="3" id="KW-1185">Reference proteome</keyword>
<feature type="region of interest" description="Disordered" evidence="1">
    <location>
        <begin position="1"/>
        <end position="39"/>
    </location>
</feature>
<proteinExistence type="predicted"/>
<feature type="compositionally biased region" description="Basic and acidic residues" evidence="1">
    <location>
        <begin position="1"/>
        <end position="10"/>
    </location>
</feature>
<name>A0A2N3PW80_9PROT</name>
<gene>
    <name evidence="2" type="ORF">CWS72_09895</name>
</gene>
<evidence type="ECO:0000313" key="2">
    <source>
        <dbReference type="EMBL" id="PKU24651.1"/>
    </source>
</evidence>
<dbReference type="EMBL" id="PIUM01000009">
    <property type="protein sequence ID" value="PKU24651.1"/>
    <property type="molecule type" value="Genomic_DNA"/>
</dbReference>
<reference evidence="3" key="1">
    <citation type="submission" date="2017-12" db="EMBL/GenBank/DDBJ databases">
        <title>Draft genome sequence of Telmatospirillum siberiense 26-4b1T, an acidotolerant peatland alphaproteobacterium potentially involved in sulfur cycling.</title>
        <authorList>
            <person name="Hausmann B."/>
            <person name="Pjevac P."/>
            <person name="Schreck K."/>
            <person name="Herbold C.W."/>
            <person name="Daims H."/>
            <person name="Wagner M."/>
            <person name="Pester M."/>
            <person name="Loy A."/>
        </authorList>
    </citation>
    <scope>NUCLEOTIDE SEQUENCE [LARGE SCALE GENOMIC DNA]</scope>
    <source>
        <strain evidence="3">26-4b1</strain>
    </source>
</reference>
<dbReference type="Proteomes" id="UP000233293">
    <property type="component" value="Unassembled WGS sequence"/>
</dbReference>
<organism evidence="2 3">
    <name type="scientific">Telmatospirillum siberiense</name>
    <dbReference type="NCBI Taxonomy" id="382514"/>
    <lineage>
        <taxon>Bacteria</taxon>
        <taxon>Pseudomonadati</taxon>
        <taxon>Pseudomonadota</taxon>
        <taxon>Alphaproteobacteria</taxon>
        <taxon>Rhodospirillales</taxon>
        <taxon>Rhodospirillaceae</taxon>
        <taxon>Telmatospirillum</taxon>
    </lineage>
</organism>
<accession>A0A2N3PW80</accession>
<sequence length="102" mass="11204">MKNVLSREDPFAPQPFEAPHGAADGQRQNAKPAPPRLPRSAIVCGRRTRHPPIRWGNVGDFRLSQGAASDRYSAWQEELSAAGIQEFVNRKLVRVASIDASA</sequence>
<protein>
    <submittedName>
        <fullName evidence="2">Uncharacterized protein</fullName>
    </submittedName>
</protein>
<evidence type="ECO:0000256" key="1">
    <source>
        <dbReference type="SAM" id="MobiDB-lite"/>
    </source>
</evidence>
<comment type="caution">
    <text evidence="2">The sequence shown here is derived from an EMBL/GenBank/DDBJ whole genome shotgun (WGS) entry which is preliminary data.</text>
</comment>
<dbReference type="AlphaFoldDB" id="A0A2N3PW80"/>
<evidence type="ECO:0000313" key="3">
    <source>
        <dbReference type="Proteomes" id="UP000233293"/>
    </source>
</evidence>